<feature type="domain" description="TIL-like" evidence="2">
    <location>
        <begin position="14"/>
        <end position="53"/>
    </location>
</feature>
<feature type="compositionally biased region" description="Acidic residues" evidence="1">
    <location>
        <begin position="62"/>
        <end position="72"/>
    </location>
</feature>
<dbReference type="WBParaSite" id="DME_0000495001-mRNA-1">
    <property type="protein sequence ID" value="DME_0000495001-mRNA-1"/>
    <property type="gene ID" value="DME_0000495001"/>
</dbReference>
<gene>
    <name evidence="3" type="ORF">DME_LOCUS8749</name>
</gene>
<feature type="compositionally biased region" description="Low complexity" evidence="1">
    <location>
        <begin position="73"/>
        <end position="82"/>
    </location>
</feature>
<name>A0A0N4UCF7_DRAME</name>
<sequence>MLNELINDSGCRLVGSSCGENMVLEIFSKLNGSCVDKCVCAYNSVENDIGCVKCDWEEEDVDDADDNNDDSDNSVNDGGVDDNAYLTARKEYHLGEEISDLGCRLRNHECGINKKFIAVEEFSTEHDPNIKGCIERCSCILAEAGDCMQNF</sequence>
<dbReference type="Proteomes" id="UP000274756">
    <property type="component" value="Unassembled WGS sequence"/>
</dbReference>
<dbReference type="Proteomes" id="UP000038040">
    <property type="component" value="Unplaced"/>
</dbReference>
<evidence type="ECO:0000313" key="5">
    <source>
        <dbReference type="Proteomes" id="UP000274756"/>
    </source>
</evidence>
<reference evidence="6" key="1">
    <citation type="submission" date="2017-02" db="UniProtKB">
        <authorList>
            <consortium name="WormBaseParasite"/>
        </authorList>
    </citation>
    <scope>IDENTIFICATION</scope>
</reference>
<dbReference type="Pfam" id="PF22897">
    <property type="entry name" value="TIL_2"/>
    <property type="match status" value="1"/>
</dbReference>
<evidence type="ECO:0000313" key="3">
    <source>
        <dbReference type="EMBL" id="VDN58776.1"/>
    </source>
</evidence>
<reference evidence="3 5" key="2">
    <citation type="submission" date="2018-11" db="EMBL/GenBank/DDBJ databases">
        <authorList>
            <consortium name="Pathogen Informatics"/>
        </authorList>
    </citation>
    <scope>NUCLEOTIDE SEQUENCE [LARGE SCALE GENOMIC DNA]</scope>
</reference>
<dbReference type="EMBL" id="UYYG01001172">
    <property type="protein sequence ID" value="VDN58776.1"/>
    <property type="molecule type" value="Genomic_DNA"/>
</dbReference>
<evidence type="ECO:0000256" key="1">
    <source>
        <dbReference type="SAM" id="MobiDB-lite"/>
    </source>
</evidence>
<accession>A0A0N4UCF7</accession>
<protein>
    <submittedName>
        <fullName evidence="6">Defensin-like protein</fullName>
    </submittedName>
</protein>
<feature type="region of interest" description="Disordered" evidence="1">
    <location>
        <begin position="62"/>
        <end position="82"/>
    </location>
</feature>
<dbReference type="AlphaFoldDB" id="A0A0N4UCF7"/>
<dbReference type="InterPro" id="IPR054450">
    <property type="entry name" value="TIL-like_dom"/>
</dbReference>
<evidence type="ECO:0000313" key="4">
    <source>
        <dbReference type="Proteomes" id="UP000038040"/>
    </source>
</evidence>
<evidence type="ECO:0000313" key="6">
    <source>
        <dbReference type="WBParaSite" id="DME_0000495001-mRNA-1"/>
    </source>
</evidence>
<proteinExistence type="predicted"/>
<keyword evidence="5" id="KW-1185">Reference proteome</keyword>
<organism evidence="4 6">
    <name type="scientific">Dracunculus medinensis</name>
    <name type="common">Guinea worm</name>
    <dbReference type="NCBI Taxonomy" id="318479"/>
    <lineage>
        <taxon>Eukaryota</taxon>
        <taxon>Metazoa</taxon>
        <taxon>Ecdysozoa</taxon>
        <taxon>Nematoda</taxon>
        <taxon>Chromadorea</taxon>
        <taxon>Rhabditida</taxon>
        <taxon>Spirurina</taxon>
        <taxon>Dracunculoidea</taxon>
        <taxon>Dracunculidae</taxon>
        <taxon>Dracunculus</taxon>
    </lineage>
</organism>
<evidence type="ECO:0000259" key="2">
    <source>
        <dbReference type="Pfam" id="PF22897"/>
    </source>
</evidence>